<keyword evidence="5 7" id="KW-0472">Membrane</keyword>
<dbReference type="InterPro" id="IPR051539">
    <property type="entry name" value="T4SS-coupling_protein"/>
</dbReference>
<feature type="transmembrane region" description="Helical" evidence="7">
    <location>
        <begin position="46"/>
        <end position="64"/>
    </location>
</feature>
<dbReference type="AlphaFoldDB" id="A0A227KSP4"/>
<keyword evidence="4 7" id="KW-1133">Transmembrane helix</keyword>
<evidence type="ECO:0000256" key="1">
    <source>
        <dbReference type="ARBA" id="ARBA00004651"/>
    </source>
</evidence>
<name>A0A227KSP4_9BURK</name>
<dbReference type="SUPFAM" id="SSF52540">
    <property type="entry name" value="P-loop containing nucleoside triphosphate hydrolases"/>
    <property type="match status" value="1"/>
</dbReference>
<comment type="caution">
    <text evidence="9">The sequence shown here is derived from an EMBL/GenBank/DDBJ whole genome shotgun (WGS) entry which is preliminary data.</text>
</comment>
<feature type="transmembrane region" description="Helical" evidence="7">
    <location>
        <begin position="21"/>
        <end position="40"/>
    </location>
</feature>
<evidence type="ECO:0000256" key="4">
    <source>
        <dbReference type="ARBA" id="ARBA00022989"/>
    </source>
</evidence>
<evidence type="ECO:0000259" key="8">
    <source>
        <dbReference type="Pfam" id="PF12696"/>
    </source>
</evidence>
<dbReference type="Proteomes" id="UP000214610">
    <property type="component" value="Unassembled WGS sequence"/>
</dbReference>
<dbReference type="RefSeq" id="WP_066591180.1">
    <property type="nucleotide sequence ID" value="NZ_CAJTBZ010000018.1"/>
</dbReference>
<sequence length="662" mass="73552">MRADSTYFRRFKQPYRNAWELCSAIGWMLCAVYFFGLFQLKIIDRNLAVIVFGLCGAMFFWRLYEGWSILVARSYLHGYGTAFMSIQTLIKKTNPDHLWLGLGFEWTPDHSQKLYDLSKYSAKHWRLNKLALWLTGRSKSVMSDDDQGLAALHGLNCGETDIYRPLKNFEGGLCIVGTTQAGKGVFLGTAIAQAIIRGDVVITIDPKGGGRMENVIRKTCAIVGRDEPLIFTTDNDPGSVRLDPLYTYGSSGEIATRIISVMPPSSDGTFRAFAWAAVDTVAQALIELNISPSVRTIETHINNGINELLGLMLDKLIENKACPEWRQKALAFIKGSKKELENVDPLKLKISWYENFLDKTHHIRPIESALKVYHHSAEHYAKITASLIPVFALLNNGDMQKIISPDRNDPKDLRPIISLPDVIEQKQVLYIALGSMQNADVATAAASMMLADLASVAGHRYKLKKGGVRICLFVDEVSNVVNAPLIEILNKGAEGGIYTTVAMQTMADLEERLGSVAAARKVIGNLNNMVALRTKDGLTRDVFTETMGKTYIKHVDTSLSTHADNYSGIPSYNAGASHKSSSKREDIIPGEYYSMLPNCQFFANVSGGKLYKLRSPILIDENDYKETASEKDSAKPAKTADEEIREALELLEQDAEEKKEQA</sequence>
<dbReference type="CDD" id="cd01127">
    <property type="entry name" value="TrwB_TraG_TraD_VirD4"/>
    <property type="match status" value="1"/>
</dbReference>
<dbReference type="PANTHER" id="PTHR37937">
    <property type="entry name" value="CONJUGATIVE TRANSFER: DNA TRANSPORT"/>
    <property type="match status" value="1"/>
</dbReference>
<evidence type="ECO:0000313" key="9">
    <source>
        <dbReference type="EMBL" id="OXE51105.1"/>
    </source>
</evidence>
<feature type="domain" description="TraD/TraG TraM recognition site" evidence="8">
    <location>
        <begin position="470"/>
        <end position="589"/>
    </location>
</feature>
<dbReference type="PANTHER" id="PTHR37937:SF1">
    <property type="entry name" value="CONJUGATIVE TRANSFER: DNA TRANSPORT"/>
    <property type="match status" value="1"/>
</dbReference>
<dbReference type="InterPro" id="IPR032689">
    <property type="entry name" value="TraG-D_C"/>
</dbReference>
<keyword evidence="10" id="KW-1185">Reference proteome</keyword>
<reference evidence="10" key="1">
    <citation type="submission" date="2017-05" db="EMBL/GenBank/DDBJ databases">
        <title>Improved OligoMM genomes.</title>
        <authorList>
            <person name="Garzetti D."/>
        </authorList>
    </citation>
    <scope>NUCLEOTIDE SEQUENCE [LARGE SCALE GENOMIC DNA]</scope>
    <source>
        <strain evidence="10">YL45</strain>
    </source>
</reference>
<keyword evidence="2" id="KW-1003">Cell membrane</keyword>
<dbReference type="InterPro" id="IPR022458">
    <property type="entry name" value="Conjugative_coupling_TraG/TraD"/>
</dbReference>
<keyword evidence="3 7" id="KW-0812">Transmembrane</keyword>
<evidence type="ECO:0000256" key="7">
    <source>
        <dbReference type="SAM" id="Phobius"/>
    </source>
</evidence>
<dbReference type="EMBL" id="NHMP01000001">
    <property type="protein sequence ID" value="OXE51105.1"/>
    <property type="molecule type" value="Genomic_DNA"/>
</dbReference>
<accession>A0A227KSP4</accession>
<evidence type="ECO:0000256" key="5">
    <source>
        <dbReference type="ARBA" id="ARBA00023136"/>
    </source>
</evidence>
<dbReference type="Gene3D" id="3.40.50.300">
    <property type="entry name" value="P-loop containing nucleotide triphosphate hydrolases"/>
    <property type="match status" value="2"/>
</dbReference>
<evidence type="ECO:0000256" key="6">
    <source>
        <dbReference type="SAM" id="MobiDB-lite"/>
    </source>
</evidence>
<feature type="region of interest" description="Disordered" evidence="6">
    <location>
        <begin position="623"/>
        <end position="642"/>
    </location>
</feature>
<organism evidence="9 10">
    <name type="scientific">Turicimonas muris</name>
    <dbReference type="NCBI Taxonomy" id="1796652"/>
    <lineage>
        <taxon>Bacteria</taxon>
        <taxon>Pseudomonadati</taxon>
        <taxon>Pseudomonadota</taxon>
        <taxon>Betaproteobacteria</taxon>
        <taxon>Burkholderiales</taxon>
        <taxon>Sutterellaceae</taxon>
        <taxon>Turicimonas</taxon>
    </lineage>
</organism>
<dbReference type="Pfam" id="PF12696">
    <property type="entry name" value="TraG-D_C"/>
    <property type="match status" value="1"/>
</dbReference>
<gene>
    <name evidence="9" type="ORF">ADH67_02085</name>
</gene>
<evidence type="ECO:0000313" key="10">
    <source>
        <dbReference type="Proteomes" id="UP000214610"/>
    </source>
</evidence>
<comment type="subcellular location">
    <subcellularLocation>
        <location evidence="1">Cell membrane</location>
        <topology evidence="1">Multi-pass membrane protein</topology>
    </subcellularLocation>
</comment>
<dbReference type="NCBIfam" id="TIGR03743">
    <property type="entry name" value="SXT_TraD"/>
    <property type="match status" value="1"/>
</dbReference>
<dbReference type="GO" id="GO:0005886">
    <property type="term" value="C:plasma membrane"/>
    <property type="evidence" value="ECO:0007669"/>
    <property type="project" value="UniProtKB-SubCell"/>
</dbReference>
<dbReference type="InterPro" id="IPR027417">
    <property type="entry name" value="P-loop_NTPase"/>
</dbReference>
<evidence type="ECO:0000256" key="2">
    <source>
        <dbReference type="ARBA" id="ARBA00022475"/>
    </source>
</evidence>
<evidence type="ECO:0000256" key="3">
    <source>
        <dbReference type="ARBA" id="ARBA00022692"/>
    </source>
</evidence>
<dbReference type="GeneID" id="78363312"/>
<protein>
    <recommendedName>
        <fullName evidence="8">TraD/TraG TraM recognition site domain-containing protein</fullName>
    </recommendedName>
</protein>
<proteinExistence type="predicted"/>